<name>A0A7I7QVG1_9MYCO</name>
<keyword evidence="1" id="KW-0472">Membrane</keyword>
<sequence>MCTAVTWNAVGVPVIIVSGTLLHFAFDRCGRHALVGVFAPVNESVWEHLKMAYWPTVAYVLVRWTVTDDVPADYFAVNAAAVYTMGVVILGLYLVTSAAPWRPSLKASLVTDGLIFVAAVAVGQLVGHIVHFSNGWAGTAIGVAAFALPAVGLAVTTFWPPRRELFRDQQDHTFGIRHSP</sequence>
<dbReference type="EMBL" id="AP022588">
    <property type="protein sequence ID" value="BBY29896.1"/>
    <property type="molecule type" value="Genomic_DNA"/>
</dbReference>
<gene>
    <name evidence="2" type="ORF">MSEDJ_39920</name>
</gene>
<dbReference type="RefSeq" id="WP_163799009.1">
    <property type="nucleotide sequence ID" value="NZ_AP022588.1"/>
</dbReference>
<evidence type="ECO:0000313" key="2">
    <source>
        <dbReference type="EMBL" id="BBY29896.1"/>
    </source>
</evidence>
<accession>A0A7I7QVG1</accession>
<keyword evidence="1" id="KW-0812">Transmembrane</keyword>
<feature type="transmembrane region" description="Helical" evidence="1">
    <location>
        <begin position="136"/>
        <end position="159"/>
    </location>
</feature>
<dbReference type="Proteomes" id="UP000467193">
    <property type="component" value="Chromosome"/>
</dbReference>
<dbReference type="KEGG" id="msei:MSEDJ_39920"/>
<keyword evidence="1" id="KW-1133">Transmembrane helix</keyword>
<evidence type="ECO:0000256" key="1">
    <source>
        <dbReference type="SAM" id="Phobius"/>
    </source>
</evidence>
<dbReference type="InterPro" id="IPR045407">
    <property type="entry name" value="DUF6512"/>
</dbReference>
<dbReference type="Pfam" id="PF20122">
    <property type="entry name" value="DUF6512"/>
    <property type="match status" value="1"/>
</dbReference>
<evidence type="ECO:0000313" key="3">
    <source>
        <dbReference type="Proteomes" id="UP000467193"/>
    </source>
</evidence>
<keyword evidence="3" id="KW-1185">Reference proteome</keyword>
<feature type="transmembrane region" description="Helical" evidence="1">
    <location>
        <begin position="74"/>
        <end position="95"/>
    </location>
</feature>
<reference evidence="2 3" key="1">
    <citation type="journal article" date="2019" name="Emerg. Microbes Infect.">
        <title>Comprehensive subspecies identification of 175 nontuberculous mycobacteria species based on 7547 genomic profiles.</title>
        <authorList>
            <person name="Matsumoto Y."/>
            <person name="Kinjo T."/>
            <person name="Motooka D."/>
            <person name="Nabeya D."/>
            <person name="Jung N."/>
            <person name="Uechi K."/>
            <person name="Horii T."/>
            <person name="Iida T."/>
            <person name="Fujita J."/>
            <person name="Nakamura S."/>
        </authorList>
    </citation>
    <scope>NUCLEOTIDE SEQUENCE [LARGE SCALE GENOMIC DNA]</scope>
    <source>
        <strain evidence="2 3">JCM 17899</strain>
    </source>
</reference>
<proteinExistence type="predicted"/>
<protein>
    <submittedName>
        <fullName evidence="2">Uncharacterized protein</fullName>
    </submittedName>
</protein>
<feature type="transmembrane region" description="Helical" evidence="1">
    <location>
        <begin position="107"/>
        <end position="130"/>
    </location>
</feature>
<dbReference type="AlphaFoldDB" id="A0A7I7QVG1"/>
<organism evidence="2 3">
    <name type="scientific">Mycolicibacterium sediminis</name>
    <dbReference type="NCBI Taxonomy" id="1286180"/>
    <lineage>
        <taxon>Bacteria</taxon>
        <taxon>Bacillati</taxon>
        <taxon>Actinomycetota</taxon>
        <taxon>Actinomycetes</taxon>
        <taxon>Mycobacteriales</taxon>
        <taxon>Mycobacteriaceae</taxon>
        <taxon>Mycolicibacterium</taxon>
    </lineage>
</organism>